<dbReference type="RefSeq" id="XP_009550388.1">
    <property type="nucleotide sequence ID" value="XM_009552093.1"/>
</dbReference>
<proteinExistence type="predicted"/>
<evidence type="ECO:0000313" key="2">
    <source>
        <dbReference type="EMBL" id="ETW78417.1"/>
    </source>
</evidence>
<dbReference type="GeneID" id="20667994"/>
<reference evidence="2 3" key="1">
    <citation type="journal article" date="2012" name="New Phytol.">
        <title>Insight into trade-off between wood decay and parasitism from the genome of a fungal forest pathogen.</title>
        <authorList>
            <person name="Olson A."/>
            <person name="Aerts A."/>
            <person name="Asiegbu F."/>
            <person name="Belbahri L."/>
            <person name="Bouzid O."/>
            <person name="Broberg A."/>
            <person name="Canback B."/>
            <person name="Coutinho P.M."/>
            <person name="Cullen D."/>
            <person name="Dalman K."/>
            <person name="Deflorio G."/>
            <person name="van Diepen L.T."/>
            <person name="Dunand C."/>
            <person name="Duplessis S."/>
            <person name="Durling M."/>
            <person name="Gonthier P."/>
            <person name="Grimwood J."/>
            <person name="Fossdal C.G."/>
            <person name="Hansson D."/>
            <person name="Henrissat B."/>
            <person name="Hietala A."/>
            <person name="Himmelstrand K."/>
            <person name="Hoffmeister D."/>
            <person name="Hogberg N."/>
            <person name="James T.Y."/>
            <person name="Karlsson M."/>
            <person name="Kohler A."/>
            <person name="Kues U."/>
            <person name="Lee Y.H."/>
            <person name="Lin Y.C."/>
            <person name="Lind M."/>
            <person name="Lindquist E."/>
            <person name="Lombard V."/>
            <person name="Lucas S."/>
            <person name="Lunden K."/>
            <person name="Morin E."/>
            <person name="Murat C."/>
            <person name="Park J."/>
            <person name="Raffaello T."/>
            <person name="Rouze P."/>
            <person name="Salamov A."/>
            <person name="Schmutz J."/>
            <person name="Solheim H."/>
            <person name="Stahlberg J."/>
            <person name="Velez H."/>
            <person name="de Vries R.P."/>
            <person name="Wiebenga A."/>
            <person name="Woodward S."/>
            <person name="Yakovlev I."/>
            <person name="Garbelotto M."/>
            <person name="Martin F."/>
            <person name="Grigoriev I.V."/>
            <person name="Stenlid J."/>
        </authorList>
    </citation>
    <scope>NUCLEOTIDE SEQUENCE [LARGE SCALE GENOMIC DNA]</scope>
    <source>
        <strain evidence="2 3">TC 32-1</strain>
    </source>
</reference>
<dbReference type="InParanoid" id="W4JXW3"/>
<dbReference type="Gene3D" id="3.80.10.10">
    <property type="entry name" value="Ribonuclease Inhibitor"/>
    <property type="match status" value="1"/>
</dbReference>
<protein>
    <submittedName>
        <fullName evidence="2">Uncharacterized protein</fullName>
    </submittedName>
</protein>
<gene>
    <name evidence="2" type="ORF">HETIRDRAFT_165593</name>
</gene>
<evidence type="ECO:0000256" key="1">
    <source>
        <dbReference type="SAM" id="MobiDB-lite"/>
    </source>
</evidence>
<dbReference type="Gene3D" id="1.20.1280.50">
    <property type="match status" value="1"/>
</dbReference>
<dbReference type="EMBL" id="KI925462">
    <property type="protein sequence ID" value="ETW78417.1"/>
    <property type="molecule type" value="Genomic_DNA"/>
</dbReference>
<accession>W4JXW3</accession>
<organism evidence="2 3">
    <name type="scientific">Heterobasidion irregulare (strain TC 32-1)</name>
    <dbReference type="NCBI Taxonomy" id="747525"/>
    <lineage>
        <taxon>Eukaryota</taxon>
        <taxon>Fungi</taxon>
        <taxon>Dikarya</taxon>
        <taxon>Basidiomycota</taxon>
        <taxon>Agaricomycotina</taxon>
        <taxon>Agaricomycetes</taxon>
        <taxon>Russulales</taxon>
        <taxon>Bondarzewiaceae</taxon>
        <taxon>Heterobasidion</taxon>
        <taxon>Heterobasidion annosum species complex</taxon>
    </lineage>
</organism>
<dbReference type="HOGENOM" id="CLU_453452_0_0_1"/>
<evidence type="ECO:0000313" key="3">
    <source>
        <dbReference type="Proteomes" id="UP000030671"/>
    </source>
</evidence>
<dbReference type="Proteomes" id="UP000030671">
    <property type="component" value="Unassembled WGS sequence"/>
</dbReference>
<dbReference type="SUPFAM" id="SSF52047">
    <property type="entry name" value="RNI-like"/>
    <property type="match status" value="1"/>
</dbReference>
<dbReference type="AlphaFoldDB" id="W4JXW3"/>
<sequence>MQSEISGFYPMPSTSSTQNHDHPSTVLSSISEYDAEILQNDAFILSLMTANAGLKVRRNDLLLVNRLPNEVLGKIFLYCTHGWPLLATRNPWVLDIAPAWIQLTYVCSRWRQVALGYSELWCNIQAGIVSPWIERFMERAFPRLVNVELVVLNPNQMETPTIISHISRIRRLNLEGLLDSLQSFFRELTRPIPSLELLSISGRPDGYPRPDALVPTVIASCLSTLDLGDHCWIEDNSTSLPSLQHLSVYDVSLTQLHRLLQRTPQLLSIDIQCLKIRASDVEAKATSLSHLQSLHAANVDIDHGVSAHHIPSWSLNLPELKDFQAHLLSSILLCQLFPHFGFPSLSSLHLTVTHDLAVPDISETALDRTITDLIAPLQHVNNILHSILSFTIDLPKQTPSGYKILQCFAWSEADRGTSKLPFEFYFDSMACDPVAFPVWIGYQWPGRGEFVASHGLRIFQKLSEHLVLDDVQTLTLSICGRAPLPQWLSALSAFRRVERVTMRDCQDMLTIIEALTLPGGADAASAGAFLFPALTRLVIESLTKYTIDPVDKVVPSALLSLMVARETLNLPLEWVEFRSFDGTWCRSRGGCIHEVEIEPNTD</sequence>
<dbReference type="InterPro" id="IPR032675">
    <property type="entry name" value="LRR_dom_sf"/>
</dbReference>
<dbReference type="OrthoDB" id="3365698at2759"/>
<dbReference type="KEGG" id="hir:HETIRDRAFT_165593"/>
<name>W4JXW3_HETIT</name>
<feature type="region of interest" description="Disordered" evidence="1">
    <location>
        <begin position="1"/>
        <end position="24"/>
    </location>
</feature>
<keyword evidence="3" id="KW-1185">Reference proteome</keyword>